<organism evidence="1 2">
    <name type="scientific">Lysinibacillus irui</name>
    <dbReference type="NCBI Taxonomy" id="2998077"/>
    <lineage>
        <taxon>Bacteria</taxon>
        <taxon>Bacillati</taxon>
        <taxon>Bacillota</taxon>
        <taxon>Bacilli</taxon>
        <taxon>Bacillales</taxon>
        <taxon>Bacillaceae</taxon>
        <taxon>Lysinibacillus</taxon>
    </lineage>
</organism>
<evidence type="ECO:0000313" key="2">
    <source>
        <dbReference type="Proteomes" id="UP001289615"/>
    </source>
</evidence>
<comment type="caution">
    <text evidence="1">The sequence shown here is derived from an EMBL/GenBank/DDBJ whole genome shotgun (WGS) entry which is preliminary data.</text>
</comment>
<accession>A0ABU5NKC9</accession>
<dbReference type="RefSeq" id="WP_066036215.1">
    <property type="nucleotide sequence ID" value="NZ_JAXLNX010000011.1"/>
</dbReference>
<protein>
    <submittedName>
        <fullName evidence="1">Uncharacterized protein</fullName>
    </submittedName>
</protein>
<gene>
    <name evidence="1" type="ORF">U6C28_09195</name>
</gene>
<sequence length="88" mass="10457">MNVKIISSLVQHNVRTTQEHLVDIREFIEDYATDSEGNNYFTELDAEAYFIMVKVTRKKNSKNQGIRALIEFLERRRILDDINRLLKK</sequence>
<dbReference type="EMBL" id="JAXUIA010000006">
    <property type="protein sequence ID" value="MEA0976464.1"/>
    <property type="molecule type" value="Genomic_DNA"/>
</dbReference>
<keyword evidence="2" id="KW-1185">Reference proteome</keyword>
<reference evidence="1 2" key="1">
    <citation type="submission" date="2023-12" db="EMBL/GenBank/DDBJ databases">
        <title>Genome comparison identifies genes involved in endophytic behavior of Lysinibacillus irui and provides insights into its role as a plant-growth promoting bacterium.</title>
        <authorList>
            <person name="Hilario S."/>
            <person name="Matos I."/>
            <person name="Goncalves M.F.M."/>
            <person name="Pardo C.A."/>
            <person name="Santos M.J."/>
        </authorList>
    </citation>
    <scope>NUCLEOTIDE SEQUENCE [LARGE SCALE GENOMIC DNA]</scope>
    <source>
        <strain evidence="1 2">B3</strain>
    </source>
</reference>
<proteinExistence type="predicted"/>
<name>A0ABU5NKC9_9BACI</name>
<dbReference type="Proteomes" id="UP001289615">
    <property type="component" value="Unassembled WGS sequence"/>
</dbReference>
<evidence type="ECO:0000313" key="1">
    <source>
        <dbReference type="EMBL" id="MEA0976464.1"/>
    </source>
</evidence>